<organism evidence="1 2">
    <name type="scientific">Candidatus Kuenenbacteria bacterium HGW-Kuenenbacteria-1</name>
    <dbReference type="NCBI Taxonomy" id="2013812"/>
    <lineage>
        <taxon>Bacteria</taxon>
        <taxon>Candidatus Kueneniibacteriota</taxon>
    </lineage>
</organism>
<protein>
    <submittedName>
        <fullName evidence="1">Uncharacterized protein</fullName>
    </submittedName>
</protein>
<accession>A0A2N1UP67</accession>
<proteinExistence type="predicted"/>
<dbReference type="EMBL" id="PGYQ01000002">
    <property type="protein sequence ID" value="PKL72603.1"/>
    <property type="molecule type" value="Genomic_DNA"/>
</dbReference>
<reference evidence="1 2" key="1">
    <citation type="journal article" date="2017" name="ISME J.">
        <title>Potential for microbial H2 and metal transformations associated with novel bacteria and archaea in deep terrestrial subsurface sediments.</title>
        <authorList>
            <person name="Hernsdorf A.W."/>
            <person name="Amano Y."/>
            <person name="Miyakawa K."/>
            <person name="Ise K."/>
            <person name="Suzuki Y."/>
            <person name="Anantharaman K."/>
            <person name="Probst A."/>
            <person name="Burstein D."/>
            <person name="Thomas B.C."/>
            <person name="Banfield J.F."/>
        </authorList>
    </citation>
    <scope>NUCLEOTIDE SEQUENCE [LARGE SCALE GENOMIC DNA]</scope>
    <source>
        <strain evidence="1">HGW-Kuenenbacteria-1</strain>
    </source>
</reference>
<dbReference type="Proteomes" id="UP000233414">
    <property type="component" value="Unassembled WGS sequence"/>
</dbReference>
<name>A0A2N1UP67_9BACT</name>
<dbReference type="AlphaFoldDB" id="A0A2N1UP67"/>
<comment type="caution">
    <text evidence="1">The sequence shown here is derived from an EMBL/GenBank/DDBJ whole genome shotgun (WGS) entry which is preliminary data.</text>
</comment>
<sequence length="80" mass="9546">MKITREKSPYEQFEKETVFFSTGAKWHEEWEQWKKNVLRAIENGTIDKDFVIIVPSEELKCFVIKELEEANIIAEVKLEK</sequence>
<gene>
    <name evidence="1" type="ORF">CVV26_01165</name>
</gene>
<evidence type="ECO:0000313" key="1">
    <source>
        <dbReference type="EMBL" id="PKL72603.1"/>
    </source>
</evidence>
<evidence type="ECO:0000313" key="2">
    <source>
        <dbReference type="Proteomes" id="UP000233414"/>
    </source>
</evidence>